<organism evidence="1 2">
    <name type="scientific">Brachybacterium tyrofermentans</name>
    <dbReference type="NCBI Taxonomy" id="47848"/>
    <lineage>
        <taxon>Bacteria</taxon>
        <taxon>Bacillati</taxon>
        <taxon>Actinomycetota</taxon>
        <taxon>Actinomycetes</taxon>
        <taxon>Micrococcales</taxon>
        <taxon>Dermabacteraceae</taxon>
        <taxon>Brachybacterium</taxon>
    </lineage>
</organism>
<accession>A0ABW0FE12</accession>
<dbReference type="EMBL" id="JBHSLN010000022">
    <property type="protein sequence ID" value="MFC5297647.1"/>
    <property type="molecule type" value="Genomic_DNA"/>
</dbReference>
<keyword evidence="2" id="KW-1185">Reference proteome</keyword>
<dbReference type="GeneID" id="303295823"/>
<gene>
    <name evidence="1" type="ORF">ACFPK8_09015</name>
</gene>
<sequence>MTDTSGWVAIAREDRETVGYLEPVTDDYDLVQPRSLLGHAVGAPVDYDSGERLVERFSLAELAEQWVLDAGTADEIAGLTVIELSPHGVLLADYYATKGLMPTDTTRVVWPDLQERLSRA</sequence>
<comment type="caution">
    <text evidence="1">The sequence shown here is derived from an EMBL/GenBank/DDBJ whole genome shotgun (WGS) entry which is preliminary data.</text>
</comment>
<protein>
    <submittedName>
        <fullName evidence="1">Uncharacterized protein</fullName>
    </submittedName>
</protein>
<name>A0ABW0FE12_9MICO</name>
<evidence type="ECO:0000313" key="1">
    <source>
        <dbReference type="EMBL" id="MFC5297647.1"/>
    </source>
</evidence>
<proteinExistence type="predicted"/>
<evidence type="ECO:0000313" key="2">
    <source>
        <dbReference type="Proteomes" id="UP001595937"/>
    </source>
</evidence>
<dbReference type="RefSeq" id="WP_193118891.1">
    <property type="nucleotide sequence ID" value="NZ_BAAAIR010000006.1"/>
</dbReference>
<reference evidence="2" key="1">
    <citation type="journal article" date="2019" name="Int. J. Syst. Evol. Microbiol.">
        <title>The Global Catalogue of Microorganisms (GCM) 10K type strain sequencing project: providing services to taxonomists for standard genome sequencing and annotation.</title>
        <authorList>
            <consortium name="The Broad Institute Genomics Platform"/>
            <consortium name="The Broad Institute Genome Sequencing Center for Infectious Disease"/>
            <person name="Wu L."/>
            <person name="Ma J."/>
        </authorList>
    </citation>
    <scope>NUCLEOTIDE SEQUENCE [LARGE SCALE GENOMIC DNA]</scope>
    <source>
        <strain evidence="2">CGMCC 1.16455</strain>
    </source>
</reference>
<dbReference type="Proteomes" id="UP001595937">
    <property type="component" value="Unassembled WGS sequence"/>
</dbReference>